<dbReference type="CDD" id="cd03255">
    <property type="entry name" value="ABC_MJ0796_LolCDE_FtsE"/>
    <property type="match status" value="1"/>
</dbReference>
<dbReference type="PANTHER" id="PTHR42798">
    <property type="entry name" value="LIPOPROTEIN-RELEASING SYSTEM ATP-BINDING PROTEIN LOLD"/>
    <property type="match status" value="1"/>
</dbReference>
<dbReference type="Pfam" id="PF00005">
    <property type="entry name" value="ABC_tran"/>
    <property type="match status" value="1"/>
</dbReference>
<dbReference type="InterPro" id="IPR003593">
    <property type="entry name" value="AAA+_ATPase"/>
</dbReference>
<keyword evidence="3 7" id="KW-0067">ATP-binding</keyword>
<accession>A0A2V3PMD5</accession>
<comment type="caution">
    <text evidence="7">The sequence shown here is derived from an EMBL/GenBank/DDBJ whole genome shotgun (WGS) entry which is preliminary data.</text>
</comment>
<dbReference type="InterPro" id="IPR003439">
    <property type="entry name" value="ABC_transporter-like_ATP-bd"/>
</dbReference>
<evidence type="ECO:0000259" key="6">
    <source>
        <dbReference type="PROSITE" id="PS50893"/>
    </source>
</evidence>
<evidence type="ECO:0000256" key="2">
    <source>
        <dbReference type="ARBA" id="ARBA00022741"/>
    </source>
</evidence>
<keyword evidence="4" id="KW-1278">Translocase</keyword>
<evidence type="ECO:0000256" key="1">
    <source>
        <dbReference type="ARBA" id="ARBA00022448"/>
    </source>
</evidence>
<dbReference type="SUPFAM" id="SSF52540">
    <property type="entry name" value="P-loop containing nucleoside triphosphate hydrolases"/>
    <property type="match status" value="1"/>
</dbReference>
<keyword evidence="2" id="KW-0547">Nucleotide-binding</keyword>
<dbReference type="AlphaFoldDB" id="A0A2V3PMD5"/>
<reference evidence="7 8" key="1">
    <citation type="submission" date="2018-03" db="EMBL/GenBank/DDBJ databases">
        <title>Genomic Encyclopedia of Archaeal and Bacterial Type Strains, Phase II (KMG-II): from individual species to whole genera.</title>
        <authorList>
            <person name="Goeker M."/>
        </authorList>
    </citation>
    <scope>NUCLEOTIDE SEQUENCE [LARGE SCALE GENOMIC DNA]</scope>
    <source>
        <strain evidence="7 8">DSM 100214</strain>
    </source>
</reference>
<evidence type="ECO:0000313" key="8">
    <source>
        <dbReference type="Proteomes" id="UP000247973"/>
    </source>
</evidence>
<keyword evidence="7" id="KW-0449">Lipoprotein</keyword>
<dbReference type="GO" id="GO:0098796">
    <property type="term" value="C:membrane protein complex"/>
    <property type="evidence" value="ECO:0007669"/>
    <property type="project" value="UniProtKB-ARBA"/>
</dbReference>
<dbReference type="FunFam" id="3.40.50.300:FF:000032">
    <property type="entry name" value="Export ABC transporter ATP-binding protein"/>
    <property type="match status" value="1"/>
</dbReference>
<feature type="domain" description="ABC transporter" evidence="6">
    <location>
        <begin position="4"/>
        <end position="222"/>
    </location>
</feature>
<evidence type="ECO:0000313" key="7">
    <source>
        <dbReference type="EMBL" id="PXV61114.1"/>
    </source>
</evidence>
<organism evidence="7 8">
    <name type="scientific">Dysgonomonas alginatilytica</name>
    <dbReference type="NCBI Taxonomy" id="1605892"/>
    <lineage>
        <taxon>Bacteria</taxon>
        <taxon>Pseudomonadati</taxon>
        <taxon>Bacteroidota</taxon>
        <taxon>Bacteroidia</taxon>
        <taxon>Bacteroidales</taxon>
        <taxon>Dysgonomonadaceae</taxon>
        <taxon>Dysgonomonas</taxon>
    </lineage>
</organism>
<proteinExistence type="inferred from homology"/>
<dbReference type="OrthoDB" id="9802264at2"/>
<dbReference type="PROSITE" id="PS50893">
    <property type="entry name" value="ABC_TRANSPORTER_2"/>
    <property type="match status" value="1"/>
</dbReference>
<dbReference type="SMART" id="SM00382">
    <property type="entry name" value="AAA"/>
    <property type="match status" value="1"/>
</dbReference>
<comment type="similarity">
    <text evidence="5">Belongs to the ABC transporter superfamily. Macrolide exporter (TC 3.A.1.122) family.</text>
</comment>
<dbReference type="GO" id="GO:0016887">
    <property type="term" value="F:ATP hydrolysis activity"/>
    <property type="evidence" value="ECO:0007669"/>
    <property type="project" value="InterPro"/>
</dbReference>
<dbReference type="GO" id="GO:0005524">
    <property type="term" value="F:ATP binding"/>
    <property type="evidence" value="ECO:0007669"/>
    <property type="project" value="UniProtKB-KW"/>
</dbReference>
<keyword evidence="1" id="KW-0813">Transport</keyword>
<keyword evidence="8" id="KW-1185">Reference proteome</keyword>
<protein>
    <submittedName>
        <fullName evidence="7">Lipoprotein-releasing system ATP-binding protein</fullName>
    </submittedName>
</protein>
<dbReference type="PROSITE" id="PS00211">
    <property type="entry name" value="ABC_TRANSPORTER_1"/>
    <property type="match status" value="1"/>
</dbReference>
<dbReference type="Gene3D" id="3.40.50.300">
    <property type="entry name" value="P-loop containing nucleotide triphosphate hydrolases"/>
    <property type="match status" value="1"/>
</dbReference>
<gene>
    <name evidence="7" type="ORF">CLV62_12648</name>
</gene>
<dbReference type="InterPro" id="IPR017911">
    <property type="entry name" value="MacB-like_ATP-bd"/>
</dbReference>
<evidence type="ECO:0000256" key="5">
    <source>
        <dbReference type="ARBA" id="ARBA00038388"/>
    </source>
</evidence>
<dbReference type="RefSeq" id="WP_110311922.1">
    <property type="nucleotide sequence ID" value="NZ_QICL01000026.1"/>
</dbReference>
<name>A0A2V3PMD5_9BACT</name>
<evidence type="ECO:0000256" key="3">
    <source>
        <dbReference type="ARBA" id="ARBA00022840"/>
    </source>
</evidence>
<dbReference type="EMBL" id="QICL01000026">
    <property type="protein sequence ID" value="PXV61114.1"/>
    <property type="molecule type" value="Genomic_DNA"/>
</dbReference>
<dbReference type="InterPro" id="IPR017871">
    <property type="entry name" value="ABC_transporter-like_CS"/>
</dbReference>
<dbReference type="InterPro" id="IPR027417">
    <property type="entry name" value="P-loop_NTPase"/>
</dbReference>
<dbReference type="GO" id="GO:0022857">
    <property type="term" value="F:transmembrane transporter activity"/>
    <property type="evidence" value="ECO:0007669"/>
    <property type="project" value="UniProtKB-ARBA"/>
</dbReference>
<sequence length="223" mass="25072">MNILEVNNLNKYFRQPTEFHVLKDLNFNVEKGKLTSITGKSGSGKSTLLYLLSTMDTDFDGSINISENEIKGKDNNWLANFRNEHIGFIFQFHFLLPEFSVFDNVMLPALKLGKLSKEEIENNAFELLCLLDVADQGKKKASLLSGGEQQRVAIARALINQPTLIIGDEPTGNLDSQNTAIVLDLFKELCKEKGQTILTVTHDEDFADRSDRIIHLKDGRIVT</sequence>
<evidence type="ECO:0000256" key="4">
    <source>
        <dbReference type="ARBA" id="ARBA00022967"/>
    </source>
</evidence>
<dbReference type="Proteomes" id="UP000247973">
    <property type="component" value="Unassembled WGS sequence"/>
</dbReference>
<dbReference type="PANTHER" id="PTHR42798:SF7">
    <property type="entry name" value="ALPHA-D-RIBOSE 1-METHYLPHOSPHONATE 5-TRIPHOSPHATE SYNTHASE SUBUNIT PHNL"/>
    <property type="match status" value="1"/>
</dbReference>